<feature type="transmembrane region" description="Helical" evidence="2">
    <location>
        <begin position="237"/>
        <end position="270"/>
    </location>
</feature>
<keyword evidence="4" id="KW-1185">Reference proteome</keyword>
<organism evidence="3 4">
    <name type="scientific">Prorocentrum cordatum</name>
    <dbReference type="NCBI Taxonomy" id="2364126"/>
    <lineage>
        <taxon>Eukaryota</taxon>
        <taxon>Sar</taxon>
        <taxon>Alveolata</taxon>
        <taxon>Dinophyceae</taxon>
        <taxon>Prorocentrales</taxon>
        <taxon>Prorocentraceae</taxon>
        <taxon>Prorocentrum</taxon>
    </lineage>
</organism>
<keyword evidence="2" id="KW-1133">Transmembrane helix</keyword>
<protein>
    <recommendedName>
        <fullName evidence="5">Glycerophosphocholine acyltransferase 1</fullName>
    </recommendedName>
</protein>
<sequence length="461" mass="52212">MPIFFGIKITLTMSIFGFSIRFKKDVVAAMLKRDGFCATRTTHGFLQTVGSYDIVKNMKEVVKFMCQLGFFAMACNGFQHDFQLYTQATKDMDGFFKRMCCLAIIVATSANYVAARALVSQVTYENPVRLLGLTEVRYRCFPMRPGSSLGGLPLMPGGAKWFRCEKHLYFLLLSPYLIFRNVFFKVALKLAYLVWLCSTKWAMCLHLCTVSCNCCCSLIGCIVSFGLWAWAKESYGYWWSLIAPFFYFFLMQSWATIVAPIVFSVFYGFVNRMTWEQMRKGLGDILTPAATQAQDTVASGSAGLMEQPLADEEDRTPAATQAQDTVASGSAGLMEQPLADQEDRIRLINLNRTELEKDFSDVPVSENALEDDTKDDTKDSLDDTKIKIFFWNMFQMSYITLEQMLLISLVRVIFCSGSLEAYVGSYQLTIGERHWYTYYGHVAKLAERGIVSATNAIWMLV</sequence>
<name>A0ABN9WZK1_9DINO</name>
<accession>A0ABN9WZK1</accession>
<dbReference type="Proteomes" id="UP001189429">
    <property type="component" value="Unassembled WGS sequence"/>
</dbReference>
<proteinExistence type="predicted"/>
<dbReference type="EMBL" id="CAUYUJ010019607">
    <property type="protein sequence ID" value="CAK0892387.1"/>
    <property type="molecule type" value="Genomic_DNA"/>
</dbReference>
<evidence type="ECO:0000256" key="2">
    <source>
        <dbReference type="SAM" id="Phobius"/>
    </source>
</evidence>
<evidence type="ECO:0000256" key="1">
    <source>
        <dbReference type="SAM" id="MobiDB-lite"/>
    </source>
</evidence>
<reference evidence="3" key="1">
    <citation type="submission" date="2023-10" db="EMBL/GenBank/DDBJ databases">
        <authorList>
            <person name="Chen Y."/>
            <person name="Shah S."/>
            <person name="Dougan E. K."/>
            <person name="Thang M."/>
            <person name="Chan C."/>
        </authorList>
    </citation>
    <scope>NUCLEOTIDE SEQUENCE [LARGE SCALE GENOMIC DNA]</scope>
</reference>
<feature type="region of interest" description="Disordered" evidence="1">
    <location>
        <begin position="309"/>
        <end position="330"/>
    </location>
</feature>
<keyword evidence="2" id="KW-0812">Transmembrane</keyword>
<feature type="compositionally biased region" description="Polar residues" evidence="1">
    <location>
        <begin position="318"/>
        <end position="328"/>
    </location>
</feature>
<gene>
    <name evidence="3" type="ORF">PCOR1329_LOCUS72062</name>
</gene>
<evidence type="ECO:0000313" key="4">
    <source>
        <dbReference type="Proteomes" id="UP001189429"/>
    </source>
</evidence>
<evidence type="ECO:0000313" key="3">
    <source>
        <dbReference type="EMBL" id="CAK0892387.1"/>
    </source>
</evidence>
<feature type="transmembrane region" description="Helical" evidence="2">
    <location>
        <begin position="177"/>
        <end position="197"/>
    </location>
</feature>
<comment type="caution">
    <text evidence="3">The sequence shown here is derived from an EMBL/GenBank/DDBJ whole genome shotgun (WGS) entry which is preliminary data.</text>
</comment>
<feature type="transmembrane region" description="Helical" evidence="2">
    <location>
        <begin position="204"/>
        <end position="231"/>
    </location>
</feature>
<evidence type="ECO:0008006" key="5">
    <source>
        <dbReference type="Google" id="ProtNLM"/>
    </source>
</evidence>
<keyword evidence="2" id="KW-0472">Membrane</keyword>